<reference evidence="3" key="1">
    <citation type="journal article" date="2019" name="Int. J. Syst. Evol. Microbiol.">
        <title>The Global Catalogue of Microorganisms (GCM) 10K type strain sequencing project: providing services to taxonomists for standard genome sequencing and annotation.</title>
        <authorList>
            <consortium name="The Broad Institute Genomics Platform"/>
            <consortium name="The Broad Institute Genome Sequencing Center for Infectious Disease"/>
            <person name="Wu L."/>
            <person name="Ma J."/>
        </authorList>
    </citation>
    <scope>NUCLEOTIDE SEQUENCE [LARGE SCALE GENOMIC DNA]</scope>
    <source>
        <strain evidence="3">CCM 8391</strain>
    </source>
</reference>
<name>A0ABW1J1L5_9PSEU</name>
<dbReference type="InterPro" id="IPR003737">
    <property type="entry name" value="GlcNAc_PI_deacetylase-related"/>
</dbReference>
<comment type="caution">
    <text evidence="2">The sequence shown here is derived from an EMBL/GenBank/DDBJ whole genome shotgun (WGS) entry which is preliminary data.</text>
</comment>
<protein>
    <submittedName>
        <fullName evidence="2">PIG-L deacetylase family protein</fullName>
        <ecNumber evidence="2">3.5.1.-</ecNumber>
    </submittedName>
</protein>
<dbReference type="Proteomes" id="UP001596302">
    <property type="component" value="Unassembled WGS sequence"/>
</dbReference>
<keyword evidence="2" id="KW-0378">Hydrolase</keyword>
<dbReference type="Gene3D" id="3.40.50.10320">
    <property type="entry name" value="LmbE-like"/>
    <property type="match status" value="1"/>
</dbReference>
<dbReference type="RefSeq" id="WP_379584720.1">
    <property type="nucleotide sequence ID" value="NZ_JBHSQW010000025.1"/>
</dbReference>
<gene>
    <name evidence="2" type="ORF">ACFQE5_10755</name>
</gene>
<evidence type="ECO:0000313" key="2">
    <source>
        <dbReference type="EMBL" id="MFC5994688.1"/>
    </source>
</evidence>
<dbReference type="EC" id="3.5.1.-" evidence="2"/>
<evidence type="ECO:0000313" key="3">
    <source>
        <dbReference type="Proteomes" id="UP001596302"/>
    </source>
</evidence>
<sequence>MFDAPALRGHTVLALHAHPDDEAIFTGITLRRLADAGIRVVLVVATAGDLGRSRIPLAPGESIARRRILELERSAALLGVERLVLLGRRDSGLPGWASGTHARALAGADPLVLASRLADLADAEGAATLLYDDEQGIYAHPDHRAAHHIGAITAELTGATSYRITVDREHLHASAPGDHLVQHAAGAAQVGFGRVPGEITLTVTGSAKHLAIKHAAITAHASQVGADQVPTDRFGAAYGQEWFVRCGPPGVLDSLGDAGPATGAAVQWGGEPVSAAP</sequence>
<keyword evidence="3" id="KW-1185">Reference proteome</keyword>
<dbReference type="EMBL" id="JBHSQW010000025">
    <property type="protein sequence ID" value="MFC5994688.1"/>
    <property type="molecule type" value="Genomic_DNA"/>
</dbReference>
<dbReference type="InterPro" id="IPR024078">
    <property type="entry name" value="LmbE-like_dom_sf"/>
</dbReference>
<dbReference type="GO" id="GO:0016787">
    <property type="term" value="F:hydrolase activity"/>
    <property type="evidence" value="ECO:0007669"/>
    <property type="project" value="UniProtKB-KW"/>
</dbReference>
<accession>A0ABW1J1L5</accession>
<dbReference type="SUPFAM" id="SSF102588">
    <property type="entry name" value="LmbE-like"/>
    <property type="match status" value="1"/>
</dbReference>
<evidence type="ECO:0000256" key="1">
    <source>
        <dbReference type="ARBA" id="ARBA00022833"/>
    </source>
</evidence>
<proteinExistence type="predicted"/>
<organism evidence="2 3">
    <name type="scientific">Pseudonocardia hispaniensis</name>
    <dbReference type="NCBI Taxonomy" id="904933"/>
    <lineage>
        <taxon>Bacteria</taxon>
        <taxon>Bacillati</taxon>
        <taxon>Actinomycetota</taxon>
        <taxon>Actinomycetes</taxon>
        <taxon>Pseudonocardiales</taxon>
        <taxon>Pseudonocardiaceae</taxon>
        <taxon>Pseudonocardia</taxon>
    </lineage>
</organism>
<dbReference type="PANTHER" id="PTHR12993">
    <property type="entry name" value="N-ACETYLGLUCOSAMINYL-PHOSPHATIDYLINOSITOL DE-N-ACETYLASE-RELATED"/>
    <property type="match status" value="1"/>
</dbReference>
<keyword evidence="1" id="KW-0862">Zinc</keyword>
<dbReference type="PANTHER" id="PTHR12993:SF11">
    <property type="entry name" value="N-ACETYLGLUCOSAMINYL-PHOSPHATIDYLINOSITOL DE-N-ACETYLASE"/>
    <property type="match status" value="1"/>
</dbReference>
<dbReference type="Pfam" id="PF02585">
    <property type="entry name" value="PIG-L"/>
    <property type="match status" value="1"/>
</dbReference>